<keyword evidence="4 6" id="KW-1133">Transmembrane helix</keyword>
<dbReference type="Pfam" id="PF02653">
    <property type="entry name" value="BPD_transp_2"/>
    <property type="match status" value="1"/>
</dbReference>
<feature type="transmembrane region" description="Helical" evidence="6">
    <location>
        <begin position="135"/>
        <end position="161"/>
    </location>
</feature>
<name>A0ABU0VYW8_9RHOB</name>
<dbReference type="InterPro" id="IPR001851">
    <property type="entry name" value="ABC_transp_permease"/>
</dbReference>
<dbReference type="CDD" id="cd06580">
    <property type="entry name" value="TM_PBP1_transp_TpRbsC_like"/>
    <property type="match status" value="1"/>
</dbReference>
<feature type="transmembrane region" description="Helical" evidence="6">
    <location>
        <begin position="243"/>
        <end position="260"/>
    </location>
</feature>
<evidence type="ECO:0000313" key="8">
    <source>
        <dbReference type="Proteomes" id="UP001239680"/>
    </source>
</evidence>
<feature type="transmembrane region" description="Helical" evidence="6">
    <location>
        <begin position="266"/>
        <end position="287"/>
    </location>
</feature>
<evidence type="ECO:0000256" key="5">
    <source>
        <dbReference type="ARBA" id="ARBA00023136"/>
    </source>
</evidence>
<evidence type="ECO:0000256" key="2">
    <source>
        <dbReference type="ARBA" id="ARBA00022475"/>
    </source>
</evidence>
<evidence type="ECO:0000256" key="3">
    <source>
        <dbReference type="ARBA" id="ARBA00022692"/>
    </source>
</evidence>
<dbReference type="EMBL" id="JAVDBT010000009">
    <property type="protein sequence ID" value="MDQ2066934.1"/>
    <property type="molecule type" value="Genomic_DNA"/>
</dbReference>
<sequence length="310" mass="31821">MDFGGINPVILIAGLMATSVPILLAALGEAVVERSGVLNLGVEGMMIIGALGGFVVAVHTGSPFMGFVGGAIAGAVLSMIFAALTQVFLANQVATGLALTLFGLGVSSLGGQGYNGIKPPATTGLLPDALAQIPVAGPILFGHDAVVYFSILMTAATWYVLKFTRIGLIIRAVGESHDAAHALGYKVNRIRLMCIMFGGAMAGIGGAYVSLVRVPQWVDGITAGAGWIALAIVVFASWKPWRVLAGAYLFGGISVLQLNLQAAGSAIPVEYLSMAPYVLTIIVLVIMSSGRRKAAVGAPASLGQNFHASR</sequence>
<dbReference type="RefSeq" id="WP_306680642.1">
    <property type="nucleotide sequence ID" value="NZ_JAVDBT010000009.1"/>
</dbReference>
<feature type="transmembrane region" description="Helical" evidence="6">
    <location>
        <begin position="6"/>
        <end position="25"/>
    </location>
</feature>
<dbReference type="PANTHER" id="PTHR43370">
    <property type="entry name" value="SUGAR ABC TRANSPORTER INTEGRAL MEMBRANE PROTEIN-RELATED"/>
    <property type="match status" value="1"/>
</dbReference>
<protein>
    <submittedName>
        <fullName evidence="7">ABC transporter permease</fullName>
    </submittedName>
</protein>
<reference evidence="7 8" key="1">
    <citation type="submission" date="2023-08" db="EMBL/GenBank/DDBJ databases">
        <title>Characterization of two Paracoccaceae strains isolated from Phycosphere and proposal of Xinfangfangia lacusdiani sp. nov.</title>
        <authorList>
            <person name="Deng Y."/>
            <person name="Zhang Y.Q."/>
        </authorList>
    </citation>
    <scope>NUCLEOTIDE SEQUENCE [LARGE SCALE GENOMIC DNA]</scope>
    <source>
        <strain evidence="7 8">CPCC 101601</strain>
    </source>
</reference>
<feature type="transmembrane region" description="Helical" evidence="6">
    <location>
        <begin position="217"/>
        <end position="236"/>
    </location>
</feature>
<keyword evidence="5 6" id="KW-0472">Membrane</keyword>
<organism evidence="7 8">
    <name type="scientific">Pseudogemmobacter lacusdianii</name>
    <dbReference type="NCBI Taxonomy" id="3069608"/>
    <lineage>
        <taxon>Bacteria</taxon>
        <taxon>Pseudomonadati</taxon>
        <taxon>Pseudomonadota</taxon>
        <taxon>Alphaproteobacteria</taxon>
        <taxon>Rhodobacterales</taxon>
        <taxon>Paracoccaceae</taxon>
        <taxon>Pseudogemmobacter</taxon>
    </lineage>
</organism>
<keyword evidence="8" id="KW-1185">Reference proteome</keyword>
<feature type="transmembrane region" description="Helical" evidence="6">
    <location>
        <begin position="37"/>
        <end position="58"/>
    </location>
</feature>
<keyword evidence="3 6" id="KW-0812">Transmembrane</keyword>
<feature type="transmembrane region" description="Helical" evidence="6">
    <location>
        <begin position="64"/>
        <end position="84"/>
    </location>
</feature>
<evidence type="ECO:0000313" key="7">
    <source>
        <dbReference type="EMBL" id="MDQ2066934.1"/>
    </source>
</evidence>
<keyword evidence="2" id="KW-1003">Cell membrane</keyword>
<dbReference type="PANTHER" id="PTHR43370:SF2">
    <property type="entry name" value="ABC TRANSPORTER PERMEASE PROTEIN"/>
    <property type="match status" value="1"/>
</dbReference>
<dbReference type="Proteomes" id="UP001239680">
    <property type="component" value="Unassembled WGS sequence"/>
</dbReference>
<comment type="subcellular location">
    <subcellularLocation>
        <location evidence="1">Cell membrane</location>
        <topology evidence="1">Multi-pass membrane protein</topology>
    </subcellularLocation>
</comment>
<evidence type="ECO:0000256" key="4">
    <source>
        <dbReference type="ARBA" id="ARBA00022989"/>
    </source>
</evidence>
<evidence type="ECO:0000256" key="6">
    <source>
        <dbReference type="SAM" id="Phobius"/>
    </source>
</evidence>
<evidence type="ECO:0000256" key="1">
    <source>
        <dbReference type="ARBA" id="ARBA00004651"/>
    </source>
</evidence>
<proteinExistence type="predicted"/>
<accession>A0ABU0VYW8</accession>
<comment type="caution">
    <text evidence="7">The sequence shown here is derived from an EMBL/GenBank/DDBJ whole genome shotgun (WGS) entry which is preliminary data.</text>
</comment>
<feature type="transmembrane region" description="Helical" evidence="6">
    <location>
        <begin position="96"/>
        <end position="115"/>
    </location>
</feature>
<gene>
    <name evidence="7" type="ORF">Q9295_11150</name>
</gene>
<feature type="transmembrane region" description="Helical" evidence="6">
    <location>
        <begin position="192"/>
        <end position="211"/>
    </location>
</feature>